<dbReference type="EMBL" id="JABWDY010031433">
    <property type="protein sequence ID" value="KAF5184918.1"/>
    <property type="molecule type" value="Genomic_DNA"/>
</dbReference>
<dbReference type="Proteomes" id="UP000554482">
    <property type="component" value="Unassembled WGS sequence"/>
</dbReference>
<dbReference type="AlphaFoldDB" id="A0A7J6VJZ0"/>
<keyword evidence="1" id="KW-0472">Membrane</keyword>
<gene>
    <name evidence="2" type="ORF">FRX31_025495</name>
</gene>
<feature type="transmembrane region" description="Helical" evidence="1">
    <location>
        <begin position="61"/>
        <end position="79"/>
    </location>
</feature>
<accession>A0A7J6VJZ0</accession>
<sequence length="80" mass="9096">MSIRISGRTSLGVCMTGGRSSSSIWVSFGDHEEEEKVYGDEIVPFKGRIVKPDDHQHGQSYLPLFIFSLILILNLKFYFD</sequence>
<comment type="caution">
    <text evidence="2">The sequence shown here is derived from an EMBL/GenBank/DDBJ whole genome shotgun (WGS) entry which is preliminary data.</text>
</comment>
<reference evidence="2 3" key="1">
    <citation type="submission" date="2020-06" db="EMBL/GenBank/DDBJ databases">
        <title>Transcriptomic and genomic resources for Thalictrum thalictroides and T. hernandezii: Facilitating candidate gene discovery in an emerging model plant lineage.</title>
        <authorList>
            <person name="Arias T."/>
            <person name="Riano-Pachon D.M."/>
            <person name="Di Stilio V.S."/>
        </authorList>
    </citation>
    <scope>NUCLEOTIDE SEQUENCE [LARGE SCALE GENOMIC DNA]</scope>
    <source>
        <strain evidence="3">cv. WT478/WT964</strain>
        <tissue evidence="2">Leaves</tissue>
    </source>
</reference>
<keyword evidence="3" id="KW-1185">Reference proteome</keyword>
<proteinExistence type="predicted"/>
<evidence type="ECO:0000256" key="1">
    <source>
        <dbReference type="SAM" id="Phobius"/>
    </source>
</evidence>
<protein>
    <recommendedName>
        <fullName evidence="4">Transmembrane protein</fullName>
    </recommendedName>
</protein>
<keyword evidence="1" id="KW-1133">Transmembrane helix</keyword>
<evidence type="ECO:0000313" key="2">
    <source>
        <dbReference type="EMBL" id="KAF5184918.1"/>
    </source>
</evidence>
<evidence type="ECO:0000313" key="3">
    <source>
        <dbReference type="Proteomes" id="UP000554482"/>
    </source>
</evidence>
<organism evidence="2 3">
    <name type="scientific">Thalictrum thalictroides</name>
    <name type="common">Rue-anemone</name>
    <name type="synonym">Anemone thalictroides</name>
    <dbReference type="NCBI Taxonomy" id="46969"/>
    <lineage>
        <taxon>Eukaryota</taxon>
        <taxon>Viridiplantae</taxon>
        <taxon>Streptophyta</taxon>
        <taxon>Embryophyta</taxon>
        <taxon>Tracheophyta</taxon>
        <taxon>Spermatophyta</taxon>
        <taxon>Magnoliopsida</taxon>
        <taxon>Ranunculales</taxon>
        <taxon>Ranunculaceae</taxon>
        <taxon>Thalictroideae</taxon>
        <taxon>Thalictrum</taxon>
    </lineage>
</organism>
<name>A0A7J6VJZ0_THATH</name>
<evidence type="ECO:0008006" key="4">
    <source>
        <dbReference type="Google" id="ProtNLM"/>
    </source>
</evidence>
<keyword evidence="1" id="KW-0812">Transmembrane</keyword>